<dbReference type="Proteomes" id="UP000242084">
    <property type="component" value="Chromosome 1"/>
</dbReference>
<dbReference type="EMBL" id="LT906462">
    <property type="protein sequence ID" value="SNV67692.1"/>
    <property type="molecule type" value="Genomic_DNA"/>
</dbReference>
<proteinExistence type="predicted"/>
<dbReference type="RefSeq" id="WP_095087991.1">
    <property type="nucleotide sequence ID" value="NZ_BMDM01000002.1"/>
</dbReference>
<dbReference type="AlphaFoldDB" id="A0A239Z942"/>
<feature type="domain" description="YpoC-like" evidence="1">
    <location>
        <begin position="6"/>
        <end position="106"/>
    </location>
</feature>
<evidence type="ECO:0000313" key="3">
    <source>
        <dbReference type="Proteomes" id="UP000242084"/>
    </source>
</evidence>
<sequence length="117" mass="14580">MIQKENFLELETKIEPLVKQKKLKSNEAKQLLDQYYTLMIHYLEQINQIEYFDINKIEEYPIIPMNFIERYHYINERKYHFMGYRQMVTLINELIKMNARYQLKRKREAKLNNDNQK</sequence>
<name>A0A239Z942_9STAP</name>
<dbReference type="KEGG" id="sste:SAMEA4384403_1328"/>
<keyword evidence="3" id="KW-1185">Reference proteome</keyword>
<accession>A0A239Z942</accession>
<gene>
    <name evidence="2" type="ORF">SAMEA4384403_01328</name>
</gene>
<dbReference type="Pfam" id="PF21747">
    <property type="entry name" value="YpoC"/>
    <property type="match status" value="1"/>
</dbReference>
<organism evidence="2 3">
    <name type="scientific">Mammaliicoccus stepanovicii</name>
    <dbReference type="NCBI Taxonomy" id="643214"/>
    <lineage>
        <taxon>Bacteria</taxon>
        <taxon>Bacillati</taxon>
        <taxon>Bacillota</taxon>
        <taxon>Bacilli</taxon>
        <taxon>Bacillales</taxon>
        <taxon>Staphylococcaceae</taxon>
        <taxon>Mammaliicoccus</taxon>
    </lineage>
</organism>
<evidence type="ECO:0000259" key="1">
    <source>
        <dbReference type="Pfam" id="PF21747"/>
    </source>
</evidence>
<dbReference type="InterPro" id="IPR048427">
    <property type="entry name" value="YpoC"/>
</dbReference>
<dbReference type="OrthoDB" id="2390001at2"/>
<reference evidence="2 3" key="1">
    <citation type="submission" date="2017-06" db="EMBL/GenBank/DDBJ databases">
        <authorList>
            <consortium name="Pathogen Informatics"/>
        </authorList>
    </citation>
    <scope>NUCLEOTIDE SEQUENCE [LARGE SCALE GENOMIC DNA]</scope>
    <source>
        <strain evidence="2 3">NCTC13839</strain>
    </source>
</reference>
<protein>
    <submittedName>
        <fullName evidence="2">Putative staphylococcal protein</fullName>
    </submittedName>
</protein>
<evidence type="ECO:0000313" key="2">
    <source>
        <dbReference type="EMBL" id="SNV67692.1"/>
    </source>
</evidence>